<feature type="compositionally biased region" description="Polar residues" evidence="1">
    <location>
        <begin position="238"/>
        <end position="249"/>
    </location>
</feature>
<dbReference type="OrthoDB" id="10422650at2759"/>
<proteinExistence type="predicted"/>
<feature type="compositionally biased region" description="Low complexity" evidence="1">
    <location>
        <begin position="250"/>
        <end position="264"/>
    </location>
</feature>
<gene>
    <name evidence="2" type="ORF">HOLleu_23301</name>
</gene>
<keyword evidence="3" id="KW-1185">Reference proteome</keyword>
<feature type="region of interest" description="Disordered" evidence="1">
    <location>
        <begin position="235"/>
        <end position="299"/>
    </location>
</feature>
<dbReference type="AlphaFoldDB" id="A0A9Q1H5J1"/>
<dbReference type="EMBL" id="JAIZAY010000011">
    <property type="protein sequence ID" value="KAJ8033151.1"/>
    <property type="molecule type" value="Genomic_DNA"/>
</dbReference>
<feature type="compositionally biased region" description="Polar residues" evidence="1">
    <location>
        <begin position="151"/>
        <end position="171"/>
    </location>
</feature>
<feature type="compositionally biased region" description="Low complexity" evidence="1">
    <location>
        <begin position="130"/>
        <end position="142"/>
    </location>
</feature>
<feature type="region of interest" description="Disordered" evidence="1">
    <location>
        <begin position="1"/>
        <end position="43"/>
    </location>
</feature>
<feature type="compositionally biased region" description="Polar residues" evidence="1">
    <location>
        <begin position="432"/>
        <end position="441"/>
    </location>
</feature>
<evidence type="ECO:0000313" key="3">
    <source>
        <dbReference type="Proteomes" id="UP001152320"/>
    </source>
</evidence>
<comment type="caution">
    <text evidence="2">The sequence shown here is derived from an EMBL/GenBank/DDBJ whole genome shotgun (WGS) entry which is preliminary data.</text>
</comment>
<sequence length="457" mass="49731">MSDDEMLLAQSSADSFSATSGPEVLLSGNEEGAKDEQRTTRPRKRVTFDMQLQIHTIPNRIPVYERRPAYNSMGPPPHYSALLNRTQHQRSILPRPLEGKSRDRYLVGAANLSAKRIIDLFGTPSSGIASSSPTRSRNTTYRNTRRVPQYASPTISSNARLSQTPNDSNAIERQPLMSPAAANLKHITDALGEEQSPANSESKEIGFSRNADKAVISPSLGGRSDQDLFNGLKAPRSRVQSSPARVQNFSFSGSSSTVTTSQPSLRYTNGPERLRSASLATPRPEPLDGSGAKLPSVSSEQIQLSNRYLPGKMIPGKDETMRLSAHGRTDFFKPSTDEYSNETDINGNIPNRTPSRCSTIDAYVIGDGQDQSSLTSPYGITSNAGNRRIGSGRGHRRIITTPPSRAWEGMEMPVTQPSLQVSALRTAVNTPQQGGAISSYLSTSTSQRTWSSRNAYS</sequence>
<accession>A0A9Q1H5J1</accession>
<feature type="compositionally biased region" description="Polar residues" evidence="1">
    <location>
        <begin position="342"/>
        <end position="353"/>
    </location>
</feature>
<organism evidence="2 3">
    <name type="scientific">Holothuria leucospilota</name>
    <name type="common">Black long sea cucumber</name>
    <name type="synonym">Mertensiothuria leucospilota</name>
    <dbReference type="NCBI Taxonomy" id="206669"/>
    <lineage>
        <taxon>Eukaryota</taxon>
        <taxon>Metazoa</taxon>
        <taxon>Echinodermata</taxon>
        <taxon>Eleutherozoa</taxon>
        <taxon>Echinozoa</taxon>
        <taxon>Holothuroidea</taxon>
        <taxon>Aspidochirotacea</taxon>
        <taxon>Aspidochirotida</taxon>
        <taxon>Holothuriidae</taxon>
        <taxon>Holothuria</taxon>
    </lineage>
</organism>
<feature type="compositionally biased region" description="Polar residues" evidence="1">
    <location>
        <begin position="374"/>
        <end position="385"/>
    </location>
</feature>
<feature type="region of interest" description="Disordered" evidence="1">
    <location>
        <begin position="123"/>
        <end position="171"/>
    </location>
</feature>
<evidence type="ECO:0000313" key="2">
    <source>
        <dbReference type="EMBL" id="KAJ8033151.1"/>
    </source>
</evidence>
<evidence type="ECO:0000256" key="1">
    <source>
        <dbReference type="SAM" id="MobiDB-lite"/>
    </source>
</evidence>
<feature type="region of interest" description="Disordered" evidence="1">
    <location>
        <begin position="432"/>
        <end position="457"/>
    </location>
</feature>
<feature type="compositionally biased region" description="Polar residues" evidence="1">
    <location>
        <begin position="9"/>
        <end position="20"/>
    </location>
</feature>
<reference evidence="2" key="1">
    <citation type="submission" date="2021-10" db="EMBL/GenBank/DDBJ databases">
        <title>Tropical sea cucumber genome reveals ecological adaptation and Cuvierian tubules defense mechanism.</title>
        <authorList>
            <person name="Chen T."/>
        </authorList>
    </citation>
    <scope>NUCLEOTIDE SEQUENCE</scope>
    <source>
        <strain evidence="2">Nanhai2018</strain>
        <tissue evidence="2">Muscle</tissue>
    </source>
</reference>
<name>A0A9Q1H5J1_HOLLE</name>
<feature type="region of interest" description="Disordered" evidence="1">
    <location>
        <begin position="332"/>
        <end position="353"/>
    </location>
</feature>
<feature type="region of interest" description="Disordered" evidence="1">
    <location>
        <begin position="374"/>
        <end position="397"/>
    </location>
</feature>
<dbReference type="Proteomes" id="UP001152320">
    <property type="component" value="Chromosome 11"/>
</dbReference>
<protein>
    <submittedName>
        <fullName evidence="2">Uncharacterized protein</fullName>
    </submittedName>
</protein>
<feature type="compositionally biased region" description="Low complexity" evidence="1">
    <location>
        <begin position="442"/>
        <end position="457"/>
    </location>
</feature>